<dbReference type="PANTHER" id="PTHR38886:SF1">
    <property type="entry name" value="NACHT-NTPASE AND P-LOOP NTPASES N-TERMINAL DOMAIN-CONTAINING PROTEIN"/>
    <property type="match status" value="1"/>
</dbReference>
<feature type="domain" description="Ubiquitin-like" evidence="1">
    <location>
        <begin position="236"/>
        <end position="317"/>
    </location>
</feature>
<dbReference type="OrthoDB" id="3045089at2759"/>
<organism evidence="2 3">
    <name type="scientific">Hyaloscypha hepaticicola</name>
    <dbReference type="NCBI Taxonomy" id="2082293"/>
    <lineage>
        <taxon>Eukaryota</taxon>
        <taxon>Fungi</taxon>
        <taxon>Dikarya</taxon>
        <taxon>Ascomycota</taxon>
        <taxon>Pezizomycotina</taxon>
        <taxon>Leotiomycetes</taxon>
        <taxon>Helotiales</taxon>
        <taxon>Hyaloscyphaceae</taxon>
        <taxon>Hyaloscypha</taxon>
    </lineage>
</organism>
<gene>
    <name evidence="2" type="ORF">NA56DRAFT_586661</name>
</gene>
<sequence length="344" mass="39044">ILIKDVVRALDSARGSSSEYQEVMRELWALDRALLEVANLAQSFETTVELNALSRATRRAAEQCKTCMEGFLGKIKRYEIALREGGSGNMVRDVKDKVGWALCHQEHLKRFRAEINGHSSAINMLLITASVSLTKLKGQKLQERMESTNRADQEAAEKQRGLLGKIKDSLDEHLKVIQTQGITATRLAERMKFFIALGSELKTFMIRIWASNARSYKILLDLQTRVPREFEPCWIQEAVRFTDALGRVAPIYLELVNSWEVLESVLTARFKNVPGRRKVEVGEYALQDRVSLRDIKKSQPFEANFLPGRKIDMSIVFSTRYPTGNSCPGCNMESELDKTAVTLW</sequence>
<name>A0A2J6PFI5_9HELO</name>
<evidence type="ECO:0000313" key="2">
    <source>
        <dbReference type="EMBL" id="PMD12774.1"/>
    </source>
</evidence>
<feature type="non-terminal residue" evidence="2">
    <location>
        <position position="1"/>
    </location>
</feature>
<dbReference type="InterPro" id="IPR054464">
    <property type="entry name" value="ULD_fung"/>
</dbReference>
<dbReference type="EMBL" id="KZ613542">
    <property type="protein sequence ID" value="PMD12774.1"/>
    <property type="molecule type" value="Genomic_DNA"/>
</dbReference>
<keyword evidence="3" id="KW-1185">Reference proteome</keyword>
<dbReference type="PANTHER" id="PTHR38886">
    <property type="entry name" value="SESA DOMAIN-CONTAINING PROTEIN"/>
    <property type="match status" value="1"/>
</dbReference>
<accession>A0A2J6PFI5</accession>
<dbReference type="Pfam" id="PF22893">
    <property type="entry name" value="ULD_2"/>
    <property type="match status" value="1"/>
</dbReference>
<reference evidence="2 3" key="1">
    <citation type="submission" date="2016-05" db="EMBL/GenBank/DDBJ databases">
        <title>A degradative enzymes factory behind the ericoid mycorrhizal symbiosis.</title>
        <authorList>
            <consortium name="DOE Joint Genome Institute"/>
            <person name="Martino E."/>
            <person name="Morin E."/>
            <person name="Grelet G."/>
            <person name="Kuo A."/>
            <person name="Kohler A."/>
            <person name="Daghino S."/>
            <person name="Barry K."/>
            <person name="Choi C."/>
            <person name="Cichocki N."/>
            <person name="Clum A."/>
            <person name="Copeland A."/>
            <person name="Hainaut M."/>
            <person name="Haridas S."/>
            <person name="Labutti K."/>
            <person name="Lindquist E."/>
            <person name="Lipzen A."/>
            <person name="Khouja H.-R."/>
            <person name="Murat C."/>
            <person name="Ohm R."/>
            <person name="Olson A."/>
            <person name="Spatafora J."/>
            <person name="Veneault-Fourrey C."/>
            <person name="Henrissat B."/>
            <person name="Grigoriev I."/>
            <person name="Martin F."/>
            <person name="Perotto S."/>
        </authorList>
    </citation>
    <scope>NUCLEOTIDE SEQUENCE [LARGE SCALE GENOMIC DNA]</scope>
    <source>
        <strain evidence="2 3">UAMH 7357</strain>
    </source>
</reference>
<protein>
    <recommendedName>
        <fullName evidence="1">Ubiquitin-like domain-containing protein</fullName>
    </recommendedName>
</protein>
<dbReference type="AlphaFoldDB" id="A0A2J6PFI5"/>
<dbReference type="Proteomes" id="UP000235672">
    <property type="component" value="Unassembled WGS sequence"/>
</dbReference>
<proteinExistence type="predicted"/>
<evidence type="ECO:0000259" key="1">
    <source>
        <dbReference type="Pfam" id="PF22893"/>
    </source>
</evidence>
<evidence type="ECO:0000313" key="3">
    <source>
        <dbReference type="Proteomes" id="UP000235672"/>
    </source>
</evidence>